<dbReference type="Proteomes" id="UP000887013">
    <property type="component" value="Unassembled WGS sequence"/>
</dbReference>
<dbReference type="InterPro" id="IPR029058">
    <property type="entry name" value="AB_hydrolase_fold"/>
</dbReference>
<reference evidence="1" key="1">
    <citation type="submission" date="2020-08" db="EMBL/GenBank/DDBJ databases">
        <title>Multicomponent nature underlies the extraordinary mechanical properties of spider dragline silk.</title>
        <authorList>
            <person name="Kono N."/>
            <person name="Nakamura H."/>
            <person name="Mori M."/>
            <person name="Yoshida Y."/>
            <person name="Ohtoshi R."/>
            <person name="Malay A.D."/>
            <person name="Moran D.A.P."/>
            <person name="Tomita M."/>
            <person name="Numata K."/>
            <person name="Arakawa K."/>
        </authorList>
    </citation>
    <scope>NUCLEOTIDE SEQUENCE</scope>
</reference>
<name>A0A8X6JZN1_NEPPI</name>
<evidence type="ECO:0000313" key="1">
    <source>
        <dbReference type="EMBL" id="GFS48991.1"/>
    </source>
</evidence>
<dbReference type="Gene3D" id="3.40.50.1820">
    <property type="entry name" value="alpha/beta hydrolase"/>
    <property type="match status" value="1"/>
</dbReference>
<dbReference type="InterPro" id="IPR010463">
    <property type="entry name" value="DUF1057"/>
</dbReference>
<evidence type="ECO:0000313" key="2">
    <source>
        <dbReference type="Proteomes" id="UP000887013"/>
    </source>
</evidence>
<dbReference type="OrthoDB" id="6431331at2759"/>
<gene>
    <name evidence="1" type="primary">AVEN_167262_1</name>
    <name evidence="1" type="ORF">NPIL_240181</name>
</gene>
<dbReference type="SUPFAM" id="SSF53474">
    <property type="entry name" value="alpha/beta-Hydrolases"/>
    <property type="match status" value="1"/>
</dbReference>
<sequence length="357" mass="40609">MKLSVFSTDYFLGLRNLWESRTILLPATKFHRFLSSKSNSFREYEVNIKTCGALYRKWRTEKKFKSLPNGDLNFKVTYIDNYESSILKSKSSVPVVVAIHGAPGSYNDFYALASYLQHKARIIVPTFPDYSYYKPGVFRFSAEEKAQLLKDFLTAISVSHVDALVAHSSGIYPALRLCYDDNLTIKSLIMLNVGTYTFDMKSTKHIRIMGKITAASENPILLKILQILAPTLFKMIKIPVRIDNIMDTLLTTSTMVYADIPQAKERFSQLSQKGIPVLYAFSNDDKLIGKEVSYELAYLLGASDADIYVYDKNGIMMHTGRENSILKVMSFEAGSHYVFKKHADILHKSIEDFLDKL</sequence>
<accession>A0A8X6JZN1</accession>
<keyword evidence="2" id="KW-1185">Reference proteome</keyword>
<dbReference type="AlphaFoldDB" id="A0A8X6JZN1"/>
<organism evidence="1 2">
    <name type="scientific">Nephila pilipes</name>
    <name type="common">Giant wood spider</name>
    <name type="synonym">Nephila maculata</name>
    <dbReference type="NCBI Taxonomy" id="299642"/>
    <lineage>
        <taxon>Eukaryota</taxon>
        <taxon>Metazoa</taxon>
        <taxon>Ecdysozoa</taxon>
        <taxon>Arthropoda</taxon>
        <taxon>Chelicerata</taxon>
        <taxon>Arachnida</taxon>
        <taxon>Araneae</taxon>
        <taxon>Araneomorphae</taxon>
        <taxon>Entelegynae</taxon>
        <taxon>Araneoidea</taxon>
        <taxon>Nephilidae</taxon>
        <taxon>Nephila</taxon>
    </lineage>
</organism>
<dbReference type="PANTHER" id="PTHR47533">
    <property type="entry name" value="PROTEIN CBG21859"/>
    <property type="match status" value="1"/>
</dbReference>
<dbReference type="Pfam" id="PF06342">
    <property type="entry name" value="DUF1057"/>
    <property type="match status" value="1"/>
</dbReference>
<proteinExistence type="predicted"/>
<comment type="caution">
    <text evidence="1">The sequence shown here is derived from an EMBL/GenBank/DDBJ whole genome shotgun (WGS) entry which is preliminary data.</text>
</comment>
<protein>
    <submittedName>
        <fullName evidence="1">Uncharacterized protein</fullName>
    </submittedName>
</protein>
<dbReference type="PANTHER" id="PTHR47533:SF4">
    <property type="entry name" value="AB HYDROLASE-1 DOMAIN-CONTAINING PROTEIN"/>
    <property type="match status" value="1"/>
</dbReference>
<dbReference type="EMBL" id="BMAW01091307">
    <property type="protein sequence ID" value="GFS48991.1"/>
    <property type="molecule type" value="Genomic_DNA"/>
</dbReference>